<sequence>MFLHELRILPYQDPHQATKARAIYDTISWVPCFGPEAMLKPLWFFGQLLEDIHYGTSTPLDVLPRLLYTINNRL</sequence>
<dbReference type="EMBL" id="LR026963">
    <property type="protein sequence ID" value="VBB69297.1"/>
    <property type="molecule type" value="Genomic_DNA"/>
</dbReference>
<proteinExistence type="predicted"/>
<dbReference type="AlphaFoldDB" id="A0A484H5J4"/>
<evidence type="ECO:0000313" key="1">
    <source>
        <dbReference type="EMBL" id="VBB69297.1"/>
    </source>
</evidence>
<gene>
    <name evidence="1" type="ORF">RIEGSTA812A_PEG_770</name>
</gene>
<accession>A0A484H5J4</accession>
<reference evidence="1" key="1">
    <citation type="submission" date="2018-10" db="EMBL/GenBank/DDBJ databases">
        <authorList>
            <person name="Gruber-Vodicka H."/>
            <person name="Jaeckle O."/>
        </authorList>
    </citation>
    <scope>NUCLEOTIDE SEQUENCE</scope>
</reference>
<name>A0A484H5J4_9ZZZZ</name>
<organism evidence="1">
    <name type="scientific">invertebrate metagenome</name>
    <dbReference type="NCBI Taxonomy" id="1711999"/>
    <lineage>
        <taxon>unclassified sequences</taxon>
        <taxon>metagenomes</taxon>
        <taxon>organismal metagenomes</taxon>
    </lineage>
</organism>
<protein>
    <submittedName>
        <fullName evidence="1">Uncharacterized protein</fullName>
    </submittedName>
</protein>